<dbReference type="PROSITE" id="PS52004">
    <property type="entry name" value="KS3_2"/>
    <property type="match status" value="1"/>
</dbReference>
<dbReference type="Pfam" id="PF02801">
    <property type="entry name" value="Ketoacyl-synt_C"/>
    <property type="match status" value="1"/>
</dbReference>
<protein>
    <recommendedName>
        <fullName evidence="5">Ketosynthase family 3 (KS3) domain-containing protein</fullName>
    </recommendedName>
</protein>
<dbReference type="EMBL" id="QEIN01000145">
    <property type="protein sequence ID" value="RCV55505.1"/>
    <property type="molecule type" value="Genomic_DNA"/>
</dbReference>
<dbReference type="InterPro" id="IPR014031">
    <property type="entry name" value="Ketoacyl_synth_C"/>
</dbReference>
<name>A0A368T2A2_9ACTN</name>
<dbReference type="AlphaFoldDB" id="A0A368T2A2"/>
<dbReference type="Proteomes" id="UP000253318">
    <property type="component" value="Unassembled WGS sequence"/>
</dbReference>
<dbReference type="RefSeq" id="WP_114400212.1">
    <property type="nucleotide sequence ID" value="NZ_QEIM01000194.1"/>
</dbReference>
<proteinExistence type="inferred from homology"/>
<evidence type="ECO:0000256" key="3">
    <source>
        <dbReference type="ARBA" id="ARBA00023315"/>
    </source>
</evidence>
<keyword evidence="7" id="KW-1185">Reference proteome</keyword>
<feature type="domain" description="Ketosynthase family 3 (KS3)" evidence="5">
    <location>
        <begin position="1"/>
        <end position="405"/>
    </location>
</feature>
<dbReference type="SMART" id="SM00825">
    <property type="entry name" value="PKS_KS"/>
    <property type="match status" value="1"/>
</dbReference>
<evidence type="ECO:0000313" key="6">
    <source>
        <dbReference type="EMBL" id="RCV55505.1"/>
    </source>
</evidence>
<dbReference type="Pfam" id="PF00109">
    <property type="entry name" value="ketoacyl-synt"/>
    <property type="match status" value="1"/>
</dbReference>
<keyword evidence="2 4" id="KW-0808">Transferase</keyword>
<keyword evidence="3" id="KW-0012">Acyltransferase</keyword>
<dbReference type="InterPro" id="IPR000794">
    <property type="entry name" value="Beta-ketoacyl_synthase"/>
</dbReference>
<sequence length="406" mass="41370">MREVVITGMGVALPGAGTPDEFWELASRGSSRVAPIDRFDTTGHPTDRAGVVRDDVLAALPGRARKRMDRFTALAVVAAEAALADAGLRDAGPPGDIGVYLGNMYGGWEITEPSLRRLHTEGGTGVSPYIASAWFPTAAQGQITIAHGHKGFGKTVAADTAGAALAIGYGMRAVREGRARVMLCGGAEAPVTPYSHVFCAKDGRLSTGGYLPYDRRASGFCVGEGAVVLALEDAGAARERGARAYGRVAGFAAGHARQTEVFGAAGRRVLARVVGAAMAEAGVGPAEVDYVGLDAQGTVPADAGELAVLERVLGPPGEERGQTTVKPVTGHLLGAAAAVEAAGALLAMRHGALPPVAAPGGAEEVGVSGDRTGHVVRRPRGHRTRHALINARGADGTVAACLLSAC</sequence>
<dbReference type="PANTHER" id="PTHR11712">
    <property type="entry name" value="POLYKETIDE SYNTHASE-RELATED"/>
    <property type="match status" value="1"/>
</dbReference>
<dbReference type="GO" id="GO:0004315">
    <property type="term" value="F:3-oxoacyl-[acyl-carrier-protein] synthase activity"/>
    <property type="evidence" value="ECO:0007669"/>
    <property type="project" value="TreeGrafter"/>
</dbReference>
<organism evidence="6 7">
    <name type="scientific">Marinitenerispora sediminis</name>
    <dbReference type="NCBI Taxonomy" id="1931232"/>
    <lineage>
        <taxon>Bacteria</taxon>
        <taxon>Bacillati</taxon>
        <taxon>Actinomycetota</taxon>
        <taxon>Actinomycetes</taxon>
        <taxon>Streptosporangiales</taxon>
        <taxon>Nocardiopsidaceae</taxon>
        <taxon>Marinitenerispora</taxon>
    </lineage>
</organism>
<dbReference type="InterPro" id="IPR014030">
    <property type="entry name" value="Ketoacyl_synth_N"/>
</dbReference>
<dbReference type="SUPFAM" id="SSF53901">
    <property type="entry name" value="Thiolase-like"/>
    <property type="match status" value="2"/>
</dbReference>
<evidence type="ECO:0000256" key="1">
    <source>
        <dbReference type="ARBA" id="ARBA00008467"/>
    </source>
</evidence>
<dbReference type="GO" id="GO:0006633">
    <property type="term" value="P:fatty acid biosynthetic process"/>
    <property type="evidence" value="ECO:0007669"/>
    <property type="project" value="TreeGrafter"/>
</dbReference>
<dbReference type="InterPro" id="IPR016039">
    <property type="entry name" value="Thiolase-like"/>
</dbReference>
<dbReference type="PANTHER" id="PTHR11712:SF322">
    <property type="entry name" value="POLYKETIDE BETA-KETOACYL SYNTHASE 2-RELATED"/>
    <property type="match status" value="1"/>
</dbReference>
<evidence type="ECO:0000256" key="2">
    <source>
        <dbReference type="ARBA" id="ARBA00022679"/>
    </source>
</evidence>
<dbReference type="InterPro" id="IPR020841">
    <property type="entry name" value="PKS_Beta-ketoAc_synthase_dom"/>
</dbReference>
<evidence type="ECO:0000313" key="7">
    <source>
        <dbReference type="Proteomes" id="UP000253318"/>
    </source>
</evidence>
<accession>A0A368T2A2</accession>
<dbReference type="Gene3D" id="3.40.47.10">
    <property type="match status" value="2"/>
</dbReference>
<comment type="similarity">
    <text evidence="1 4">Belongs to the thiolase-like superfamily. Beta-ketoacyl-ACP synthases family.</text>
</comment>
<dbReference type="OrthoDB" id="416758at2"/>
<gene>
    <name evidence="6" type="ORF">DEF24_17880</name>
</gene>
<comment type="caution">
    <text evidence="6">The sequence shown here is derived from an EMBL/GenBank/DDBJ whole genome shotgun (WGS) entry which is preliminary data.</text>
</comment>
<evidence type="ECO:0000259" key="5">
    <source>
        <dbReference type="PROSITE" id="PS52004"/>
    </source>
</evidence>
<reference evidence="6 7" key="1">
    <citation type="submission" date="2018-04" db="EMBL/GenBank/DDBJ databases">
        <title>Novel actinobacteria from marine sediment.</title>
        <authorList>
            <person name="Ng Z.Y."/>
            <person name="Tan G.Y.A."/>
        </authorList>
    </citation>
    <scope>NUCLEOTIDE SEQUENCE [LARGE SCALE GENOMIC DNA]</scope>
    <source>
        <strain evidence="6 7">TPS81</strain>
    </source>
</reference>
<evidence type="ECO:0000256" key="4">
    <source>
        <dbReference type="RuleBase" id="RU003694"/>
    </source>
</evidence>